<feature type="domain" description="Outer membrane protein beta-barrel" evidence="2">
    <location>
        <begin position="23"/>
        <end position="217"/>
    </location>
</feature>
<evidence type="ECO:0000313" key="4">
    <source>
        <dbReference type="Proteomes" id="UP000823661"/>
    </source>
</evidence>
<feature type="signal peptide" evidence="1">
    <location>
        <begin position="1"/>
        <end position="23"/>
    </location>
</feature>
<feature type="chain" id="PRO_5039130738" evidence="1">
    <location>
        <begin position="24"/>
        <end position="244"/>
    </location>
</feature>
<evidence type="ECO:0000256" key="1">
    <source>
        <dbReference type="SAM" id="SignalP"/>
    </source>
</evidence>
<reference evidence="3" key="1">
    <citation type="submission" date="2020-10" db="EMBL/GenBank/DDBJ databases">
        <authorList>
            <person name="Gilroy R."/>
        </authorList>
    </citation>
    <scope>NUCLEOTIDE SEQUENCE</scope>
    <source>
        <strain evidence="3">B1-20833</strain>
    </source>
</reference>
<comment type="caution">
    <text evidence="3">The sequence shown here is derived from an EMBL/GenBank/DDBJ whole genome shotgun (WGS) entry which is preliminary data.</text>
</comment>
<dbReference type="Pfam" id="PF13568">
    <property type="entry name" value="OMP_b-brl_2"/>
    <property type="match status" value="1"/>
</dbReference>
<sequence length="244" mass="26328">MKANLRIVVLAVAVAAACTDAFAQFGVNIGYMNSTTYSRVEGTEGSEKAGTNGFAAGIDHNIRLIGNLLSIQPGIYYQHLLRSEDIAEIAGLAANTTYMENFLAIPVHVKVGFNLLPKDVLRLYVFAGPTFEIGLSSSDKISVSGSLLGHDIAGEVSYNYYSGKIKTSSDELQSVVDSYFQSEDKGQLKRFDVMIGGGVGLQVVRFLDIKVGYDYGMVNRYAGDLAEHASANRGQFYVGVGIRL</sequence>
<dbReference type="AlphaFoldDB" id="A0A9D9EXA6"/>
<organism evidence="3 4">
    <name type="scientific">Candidatus Cryptobacteroides intestinavium</name>
    <dbReference type="NCBI Taxonomy" id="2840766"/>
    <lineage>
        <taxon>Bacteria</taxon>
        <taxon>Pseudomonadati</taxon>
        <taxon>Bacteroidota</taxon>
        <taxon>Bacteroidia</taxon>
        <taxon>Bacteroidales</taxon>
        <taxon>Candidatus Cryptobacteroides</taxon>
    </lineage>
</organism>
<dbReference type="Proteomes" id="UP000823661">
    <property type="component" value="Unassembled WGS sequence"/>
</dbReference>
<reference evidence="3" key="2">
    <citation type="journal article" date="2021" name="PeerJ">
        <title>Extensive microbial diversity within the chicken gut microbiome revealed by metagenomics and culture.</title>
        <authorList>
            <person name="Gilroy R."/>
            <person name="Ravi A."/>
            <person name="Getino M."/>
            <person name="Pursley I."/>
            <person name="Horton D.L."/>
            <person name="Alikhan N.F."/>
            <person name="Baker D."/>
            <person name="Gharbi K."/>
            <person name="Hall N."/>
            <person name="Watson M."/>
            <person name="Adriaenssens E.M."/>
            <person name="Foster-Nyarko E."/>
            <person name="Jarju S."/>
            <person name="Secka A."/>
            <person name="Antonio M."/>
            <person name="Oren A."/>
            <person name="Chaudhuri R.R."/>
            <person name="La Ragione R."/>
            <person name="Hildebrand F."/>
            <person name="Pallen M.J."/>
        </authorList>
    </citation>
    <scope>NUCLEOTIDE SEQUENCE</scope>
    <source>
        <strain evidence="3">B1-20833</strain>
    </source>
</reference>
<proteinExistence type="predicted"/>
<evidence type="ECO:0000313" key="3">
    <source>
        <dbReference type="EMBL" id="MBO8451689.1"/>
    </source>
</evidence>
<keyword evidence="1" id="KW-0732">Signal</keyword>
<dbReference type="PROSITE" id="PS51257">
    <property type="entry name" value="PROKAR_LIPOPROTEIN"/>
    <property type="match status" value="1"/>
</dbReference>
<accession>A0A9D9EXA6</accession>
<name>A0A9D9EXA6_9BACT</name>
<dbReference type="EMBL" id="JADIMI010000019">
    <property type="protein sequence ID" value="MBO8451689.1"/>
    <property type="molecule type" value="Genomic_DNA"/>
</dbReference>
<dbReference type="InterPro" id="IPR025665">
    <property type="entry name" value="Beta-barrel_OMP_2"/>
</dbReference>
<gene>
    <name evidence="3" type="ORF">IAC06_02230</name>
</gene>
<evidence type="ECO:0000259" key="2">
    <source>
        <dbReference type="Pfam" id="PF13568"/>
    </source>
</evidence>
<protein>
    <submittedName>
        <fullName evidence="3">Outer membrane beta-barrel protein</fullName>
    </submittedName>
</protein>